<dbReference type="EC" id="3.1.3.71" evidence="3 8"/>
<dbReference type="SUPFAM" id="SSF142823">
    <property type="entry name" value="ComB-like"/>
    <property type="match status" value="1"/>
</dbReference>
<dbReference type="Gene3D" id="3.90.1560.10">
    <property type="entry name" value="ComB-like"/>
    <property type="match status" value="1"/>
</dbReference>
<dbReference type="Pfam" id="PF04029">
    <property type="entry name" value="2-ph_phosp"/>
    <property type="match status" value="1"/>
</dbReference>
<dbReference type="GO" id="GO:0050532">
    <property type="term" value="F:2-phosphosulfolactate phosphatase activity"/>
    <property type="evidence" value="ECO:0007669"/>
    <property type="project" value="UniProtKB-UniRule"/>
</dbReference>
<dbReference type="InterPro" id="IPR036702">
    <property type="entry name" value="ComB-like_sf"/>
</dbReference>
<evidence type="ECO:0000256" key="2">
    <source>
        <dbReference type="ARBA" id="ARBA00009997"/>
    </source>
</evidence>
<gene>
    <name evidence="8" type="primary">comB</name>
    <name evidence="9" type="ORF">QNI16_12925</name>
    <name evidence="10" type="ORF">QNI19_00440</name>
</gene>
<evidence type="ECO:0000256" key="6">
    <source>
        <dbReference type="ARBA" id="ARBA00022842"/>
    </source>
</evidence>
<dbReference type="EMBL" id="JASJOT010000001">
    <property type="protein sequence ID" value="MDJ1491372.1"/>
    <property type="molecule type" value="Genomic_DNA"/>
</dbReference>
<dbReference type="GO" id="GO:0000287">
    <property type="term" value="F:magnesium ion binding"/>
    <property type="evidence" value="ECO:0007669"/>
    <property type="project" value="UniProtKB-UniRule"/>
</dbReference>
<dbReference type="GO" id="GO:0050545">
    <property type="term" value="F:sulfopyruvate decarboxylase activity"/>
    <property type="evidence" value="ECO:0007669"/>
    <property type="project" value="TreeGrafter"/>
</dbReference>
<comment type="caution">
    <text evidence="9">The sequence shown here is derived from an EMBL/GenBank/DDBJ whole genome shotgun (WGS) entry which is preliminary data.</text>
</comment>
<evidence type="ECO:0000313" key="12">
    <source>
        <dbReference type="Proteomes" id="UP001241110"/>
    </source>
</evidence>
<accession>A0AAE3U615</accession>
<evidence type="ECO:0000256" key="1">
    <source>
        <dbReference type="ARBA" id="ARBA00001946"/>
    </source>
</evidence>
<dbReference type="Proteomes" id="UP001228581">
    <property type="component" value="Unassembled WGS sequence"/>
</dbReference>
<proteinExistence type="inferred from homology"/>
<evidence type="ECO:0000256" key="3">
    <source>
        <dbReference type="ARBA" id="ARBA00012953"/>
    </source>
</evidence>
<comment type="cofactor">
    <cofactor evidence="1 8">
        <name>Mg(2+)</name>
        <dbReference type="ChEBI" id="CHEBI:18420"/>
    </cofactor>
</comment>
<dbReference type="EMBL" id="JASJOS010000005">
    <property type="protein sequence ID" value="MDJ1481394.1"/>
    <property type="molecule type" value="Genomic_DNA"/>
</dbReference>
<evidence type="ECO:0000256" key="5">
    <source>
        <dbReference type="ARBA" id="ARBA00022801"/>
    </source>
</evidence>
<evidence type="ECO:0000313" key="10">
    <source>
        <dbReference type="EMBL" id="MDJ1491372.1"/>
    </source>
</evidence>
<comment type="catalytic activity">
    <reaction evidence="7 8">
        <text>(2R)-O-phospho-3-sulfolactate + H2O = (2R)-3-sulfolactate + phosphate</text>
        <dbReference type="Rhea" id="RHEA:23416"/>
        <dbReference type="ChEBI" id="CHEBI:15377"/>
        <dbReference type="ChEBI" id="CHEBI:15597"/>
        <dbReference type="ChEBI" id="CHEBI:43474"/>
        <dbReference type="ChEBI" id="CHEBI:58738"/>
        <dbReference type="EC" id="3.1.3.71"/>
    </reaction>
</comment>
<sequence length="234" mass="26094">MRKIDVCPTPELLHLYNLENKIAVIVDVFRATSCMTTAFAHGIEKIIPVAHIEECKILQEQGYLAAAERNAMKVEGFDLDNSPFSYMKPDLAGKTLAMTTTNGTLALTKSKSAQQVLVGSFLNRKAITDYLLTQPYDVLVVCAGWKGKYNLEDTLFAGAVVCSLKNEFTIEDDAALAAHMIYDAAKYNMIKFIAHSSHVRRLARLNLTRDIEFCLREDLYNVVPILQNGALVKM</sequence>
<evidence type="ECO:0000313" key="11">
    <source>
        <dbReference type="Proteomes" id="UP001228581"/>
    </source>
</evidence>
<dbReference type="PANTHER" id="PTHR37311">
    <property type="entry name" value="2-PHOSPHOSULFOLACTATE PHOSPHATASE-RELATED"/>
    <property type="match status" value="1"/>
</dbReference>
<name>A0AAE3U615_9BACT</name>
<keyword evidence="11" id="KW-1185">Reference proteome</keyword>
<keyword evidence="6 8" id="KW-0460">Magnesium</keyword>
<comment type="similarity">
    <text evidence="2 8">Belongs to the ComB family.</text>
</comment>
<dbReference type="PANTHER" id="PTHR37311:SF1">
    <property type="entry name" value="2-PHOSPHOSULFOLACTATE PHOSPHATASE-RELATED"/>
    <property type="match status" value="1"/>
</dbReference>
<dbReference type="Proteomes" id="UP001241110">
    <property type="component" value="Unassembled WGS sequence"/>
</dbReference>
<organism evidence="9 12">
    <name type="scientific">Xanthocytophaga flava</name>
    <dbReference type="NCBI Taxonomy" id="3048013"/>
    <lineage>
        <taxon>Bacteria</taxon>
        <taxon>Pseudomonadati</taxon>
        <taxon>Bacteroidota</taxon>
        <taxon>Cytophagia</taxon>
        <taxon>Cytophagales</taxon>
        <taxon>Rhodocytophagaceae</taxon>
        <taxon>Xanthocytophaga</taxon>
    </lineage>
</organism>
<dbReference type="AlphaFoldDB" id="A0AAE3U615"/>
<dbReference type="RefSeq" id="WP_313979103.1">
    <property type="nucleotide sequence ID" value="NZ_JASJOS010000005.1"/>
</dbReference>
<dbReference type="HAMAP" id="MF_00490">
    <property type="entry name" value="ComB"/>
    <property type="match status" value="1"/>
</dbReference>
<keyword evidence="5 8" id="KW-0378">Hydrolase</keyword>
<dbReference type="InterPro" id="IPR005238">
    <property type="entry name" value="ComB-like"/>
</dbReference>
<evidence type="ECO:0000256" key="7">
    <source>
        <dbReference type="ARBA" id="ARBA00033711"/>
    </source>
</evidence>
<evidence type="ECO:0000313" key="9">
    <source>
        <dbReference type="EMBL" id="MDJ1481394.1"/>
    </source>
</evidence>
<protein>
    <recommendedName>
        <fullName evidence="4 8">Probable 2-phosphosulfolactate phosphatase</fullName>
        <ecNumber evidence="3 8">3.1.3.71</ecNumber>
    </recommendedName>
</protein>
<evidence type="ECO:0000256" key="4">
    <source>
        <dbReference type="ARBA" id="ARBA00021948"/>
    </source>
</evidence>
<reference evidence="9 11" key="1">
    <citation type="submission" date="2023-05" db="EMBL/GenBank/DDBJ databases">
        <authorList>
            <person name="Zhang X."/>
        </authorList>
    </citation>
    <scope>NUCLEOTIDE SEQUENCE</scope>
    <source>
        <strain evidence="10 11">DM2B3-1</strain>
        <strain evidence="9">YF14B1</strain>
    </source>
</reference>
<dbReference type="FunFam" id="3.90.1560.10:FF:000001">
    <property type="entry name" value="Probable 2-phosphosulfolactate phosphatase"/>
    <property type="match status" value="1"/>
</dbReference>
<evidence type="ECO:0000256" key="8">
    <source>
        <dbReference type="HAMAP-Rule" id="MF_00490"/>
    </source>
</evidence>